<comment type="caution">
    <text evidence="2">The sequence shown here is derived from an EMBL/GenBank/DDBJ whole genome shotgun (WGS) entry which is preliminary data.</text>
</comment>
<feature type="compositionally biased region" description="Basic and acidic residues" evidence="1">
    <location>
        <begin position="1"/>
        <end position="19"/>
    </location>
</feature>
<name>A0A367J0F1_RHIAZ</name>
<feature type="region of interest" description="Disordered" evidence="1">
    <location>
        <begin position="1"/>
        <end position="40"/>
    </location>
</feature>
<dbReference type="Proteomes" id="UP000252139">
    <property type="component" value="Unassembled WGS sequence"/>
</dbReference>
<evidence type="ECO:0000313" key="3">
    <source>
        <dbReference type="Proteomes" id="UP000252139"/>
    </source>
</evidence>
<evidence type="ECO:0000313" key="2">
    <source>
        <dbReference type="EMBL" id="RCH83390.1"/>
    </source>
</evidence>
<organism evidence="2 3">
    <name type="scientific">Rhizopus azygosporus</name>
    <name type="common">Rhizopus microsporus var. azygosporus</name>
    <dbReference type="NCBI Taxonomy" id="86630"/>
    <lineage>
        <taxon>Eukaryota</taxon>
        <taxon>Fungi</taxon>
        <taxon>Fungi incertae sedis</taxon>
        <taxon>Mucoromycota</taxon>
        <taxon>Mucoromycotina</taxon>
        <taxon>Mucoromycetes</taxon>
        <taxon>Mucorales</taxon>
        <taxon>Mucorineae</taxon>
        <taxon>Rhizopodaceae</taxon>
        <taxon>Rhizopus</taxon>
    </lineage>
</organism>
<protein>
    <submittedName>
        <fullName evidence="2">Uncharacterized protein</fullName>
    </submittedName>
</protein>
<dbReference type="AlphaFoldDB" id="A0A367J0F1"/>
<reference evidence="2 3" key="1">
    <citation type="journal article" date="2018" name="G3 (Bethesda)">
        <title>Phylogenetic and Phylogenomic Definition of Rhizopus Species.</title>
        <authorList>
            <person name="Gryganskyi A.P."/>
            <person name="Golan J."/>
            <person name="Dolatabadi S."/>
            <person name="Mondo S."/>
            <person name="Robb S."/>
            <person name="Idnurm A."/>
            <person name="Muszewska A."/>
            <person name="Steczkiewicz K."/>
            <person name="Masonjones S."/>
            <person name="Liao H.L."/>
            <person name="Gajdeczka M.T."/>
            <person name="Anike F."/>
            <person name="Vuek A."/>
            <person name="Anishchenko I.M."/>
            <person name="Voigt K."/>
            <person name="de Hoog G.S."/>
            <person name="Smith M.E."/>
            <person name="Heitman J."/>
            <person name="Vilgalys R."/>
            <person name="Stajich J.E."/>
        </authorList>
    </citation>
    <scope>NUCLEOTIDE SEQUENCE [LARGE SCALE GENOMIC DNA]</scope>
    <source>
        <strain evidence="2 3">CBS 357.93</strain>
    </source>
</reference>
<feature type="compositionally biased region" description="Basic and acidic residues" evidence="1">
    <location>
        <begin position="29"/>
        <end position="39"/>
    </location>
</feature>
<dbReference type="EMBL" id="PJQL01002678">
    <property type="protein sequence ID" value="RCH83390.1"/>
    <property type="molecule type" value="Genomic_DNA"/>
</dbReference>
<proteinExistence type="predicted"/>
<dbReference type="OrthoDB" id="2264459at2759"/>
<keyword evidence="3" id="KW-1185">Reference proteome</keyword>
<sequence length="84" mass="9670">DIDNRRSDDNNDKNTGSREEEADSIANDNHYDEQDDNKKHGFYVDGDLHEILSLSGVLFLKENEYSDEQINHSGASLFNFSLYK</sequence>
<accession>A0A367J0F1</accession>
<gene>
    <name evidence="2" type="ORF">CU097_006552</name>
</gene>
<feature type="non-terminal residue" evidence="2">
    <location>
        <position position="1"/>
    </location>
</feature>
<evidence type="ECO:0000256" key="1">
    <source>
        <dbReference type="SAM" id="MobiDB-lite"/>
    </source>
</evidence>